<evidence type="ECO:0000313" key="8">
    <source>
        <dbReference type="RefSeq" id="XP_017017922.1"/>
    </source>
</evidence>
<feature type="chain" id="PRO_5027818248" evidence="5">
    <location>
        <begin position="27"/>
        <end position="253"/>
    </location>
</feature>
<dbReference type="Gene3D" id="3.40.33.10">
    <property type="entry name" value="CAP"/>
    <property type="match status" value="1"/>
</dbReference>
<name>A0A6P4HPY8_DROKI</name>
<accession>A0A6P4HPY8</accession>
<keyword evidence="3" id="KW-0964">Secreted</keyword>
<dbReference type="PIRSF" id="PIRSF038921">
    <property type="entry name" value="P14a"/>
    <property type="match status" value="1"/>
</dbReference>
<dbReference type="OMA" id="YMGCAAG"/>
<dbReference type="CDD" id="cd05380">
    <property type="entry name" value="CAP_euk"/>
    <property type="match status" value="1"/>
</dbReference>
<dbReference type="Pfam" id="PF00188">
    <property type="entry name" value="CAP"/>
    <property type="match status" value="1"/>
</dbReference>
<evidence type="ECO:0000256" key="3">
    <source>
        <dbReference type="ARBA" id="ARBA00022525"/>
    </source>
</evidence>
<feature type="domain" description="SCP" evidence="6">
    <location>
        <begin position="65"/>
        <end position="220"/>
    </location>
</feature>
<gene>
    <name evidence="8" type="primary">LOC108071642</name>
</gene>
<dbReference type="InterPro" id="IPR014044">
    <property type="entry name" value="CAP_dom"/>
</dbReference>
<evidence type="ECO:0000256" key="4">
    <source>
        <dbReference type="ARBA" id="ARBA00022729"/>
    </source>
</evidence>
<reference evidence="8" key="1">
    <citation type="submission" date="2025-08" db="UniProtKB">
        <authorList>
            <consortium name="RefSeq"/>
        </authorList>
    </citation>
    <scope>IDENTIFICATION</scope>
    <source>
        <strain evidence="8">14028-0561.14</strain>
        <tissue evidence="8">Whole fly</tissue>
    </source>
</reference>
<dbReference type="SMART" id="SM00198">
    <property type="entry name" value="SCP"/>
    <property type="match status" value="1"/>
</dbReference>
<evidence type="ECO:0000256" key="5">
    <source>
        <dbReference type="SAM" id="SignalP"/>
    </source>
</evidence>
<keyword evidence="4 5" id="KW-0732">Signal</keyword>
<dbReference type="OrthoDB" id="414826at2759"/>
<comment type="subcellular location">
    <subcellularLocation>
        <location evidence="1">Secreted</location>
    </subcellularLocation>
</comment>
<organism evidence="7 8">
    <name type="scientific">Drosophila kikkawai</name>
    <name type="common">Fruit fly</name>
    <dbReference type="NCBI Taxonomy" id="30033"/>
    <lineage>
        <taxon>Eukaryota</taxon>
        <taxon>Metazoa</taxon>
        <taxon>Ecdysozoa</taxon>
        <taxon>Arthropoda</taxon>
        <taxon>Hexapoda</taxon>
        <taxon>Insecta</taxon>
        <taxon>Pterygota</taxon>
        <taxon>Neoptera</taxon>
        <taxon>Endopterygota</taxon>
        <taxon>Diptera</taxon>
        <taxon>Brachycera</taxon>
        <taxon>Muscomorpha</taxon>
        <taxon>Ephydroidea</taxon>
        <taxon>Drosophilidae</taxon>
        <taxon>Drosophila</taxon>
        <taxon>Sophophora</taxon>
    </lineage>
</organism>
<keyword evidence="7" id="KW-1185">Reference proteome</keyword>
<evidence type="ECO:0000256" key="2">
    <source>
        <dbReference type="ARBA" id="ARBA00009923"/>
    </source>
</evidence>
<dbReference type="RefSeq" id="XP_017017922.1">
    <property type="nucleotide sequence ID" value="XM_017162433.3"/>
</dbReference>
<dbReference type="GeneID" id="108071642"/>
<protein>
    <submittedName>
        <fullName evidence="8">Antigen 5 like allergen Cul n 1</fullName>
    </submittedName>
</protein>
<proteinExistence type="inferred from homology"/>
<dbReference type="InterPro" id="IPR035940">
    <property type="entry name" value="CAP_sf"/>
</dbReference>
<dbReference type="GO" id="GO:0005576">
    <property type="term" value="C:extracellular region"/>
    <property type="evidence" value="ECO:0007669"/>
    <property type="project" value="UniProtKB-SubCell"/>
</dbReference>
<evidence type="ECO:0000259" key="6">
    <source>
        <dbReference type="SMART" id="SM00198"/>
    </source>
</evidence>
<evidence type="ECO:0000256" key="1">
    <source>
        <dbReference type="ARBA" id="ARBA00004613"/>
    </source>
</evidence>
<dbReference type="SUPFAM" id="SSF55797">
    <property type="entry name" value="PR-1-like"/>
    <property type="match status" value="1"/>
</dbReference>
<comment type="similarity">
    <text evidence="2">Belongs to the CRISP family.</text>
</comment>
<sequence length="253" mass="28947">MEMQQYQVFFCLSLLGLLLRLRTCRAIDFCDIPSCQEKTHIGCNNSLIFNVDKCLRFNGLVNMQSFRQYLLTEHNKYRQDVASGRLNHLPTAQKMPELVWDDYLALLAEYHLKSCQMHLPTNSCVATDDFPQPRSNYGEDFFPRPHKRQSNVRPLTGLIEEWMDEIYELQALDSEMAGDNIANIITDRCTHMGCAAGQDYDLWNVHFALVCYYSAGPPPHGTLYEPGSFNVSLCAHGKSQGYPNLCKTLPLNH</sequence>
<feature type="signal peptide" evidence="5">
    <location>
        <begin position="1"/>
        <end position="26"/>
    </location>
</feature>
<dbReference type="AlphaFoldDB" id="A0A6P4HPY8"/>
<dbReference type="Proteomes" id="UP001652661">
    <property type="component" value="Chromosome 3L"/>
</dbReference>
<dbReference type="InterPro" id="IPR034763">
    <property type="entry name" value="P14a_insect"/>
</dbReference>
<evidence type="ECO:0000313" key="7">
    <source>
        <dbReference type="Proteomes" id="UP001652661"/>
    </source>
</evidence>